<reference evidence="4" key="1">
    <citation type="submission" date="2019-08" db="EMBL/GenBank/DDBJ databases">
        <authorList>
            <person name="Kucharzyk K."/>
            <person name="Murdoch R.W."/>
            <person name="Higgins S."/>
            <person name="Loffler F."/>
        </authorList>
    </citation>
    <scope>NUCLEOTIDE SEQUENCE</scope>
</reference>
<dbReference type="PANTHER" id="PTHR43877">
    <property type="entry name" value="AMINOALKYLPHOSPHONATE N-ACETYLTRANSFERASE-RELATED-RELATED"/>
    <property type="match status" value="1"/>
</dbReference>
<dbReference type="InterPro" id="IPR050832">
    <property type="entry name" value="Bact_Acetyltransf"/>
</dbReference>
<dbReference type="SUPFAM" id="SSF55729">
    <property type="entry name" value="Acyl-CoA N-acyltransferases (Nat)"/>
    <property type="match status" value="1"/>
</dbReference>
<keyword evidence="1" id="KW-0808">Transferase</keyword>
<dbReference type="PANTHER" id="PTHR43877:SF2">
    <property type="entry name" value="AMINOALKYLPHOSPHONATE N-ACETYLTRANSFERASE-RELATED"/>
    <property type="match status" value="1"/>
</dbReference>
<evidence type="ECO:0000313" key="4">
    <source>
        <dbReference type="EMBL" id="MPL94295.1"/>
    </source>
</evidence>
<dbReference type="InterPro" id="IPR016181">
    <property type="entry name" value="Acyl_CoA_acyltransferase"/>
</dbReference>
<organism evidence="4">
    <name type="scientific">bioreactor metagenome</name>
    <dbReference type="NCBI Taxonomy" id="1076179"/>
    <lineage>
        <taxon>unclassified sequences</taxon>
        <taxon>metagenomes</taxon>
        <taxon>ecological metagenomes</taxon>
    </lineage>
</organism>
<dbReference type="Gene3D" id="3.40.630.30">
    <property type="match status" value="1"/>
</dbReference>
<name>A0A644VSB0_9ZZZZ</name>
<dbReference type="InterPro" id="IPR000182">
    <property type="entry name" value="GNAT_dom"/>
</dbReference>
<feature type="domain" description="N-acetyltransferase" evidence="3">
    <location>
        <begin position="1"/>
        <end position="141"/>
    </location>
</feature>
<proteinExistence type="predicted"/>
<accession>A0A644VSB0</accession>
<dbReference type="GO" id="GO:0016747">
    <property type="term" value="F:acyltransferase activity, transferring groups other than amino-acyl groups"/>
    <property type="evidence" value="ECO:0007669"/>
    <property type="project" value="InterPro"/>
</dbReference>
<dbReference type="EMBL" id="VSSQ01000422">
    <property type="protein sequence ID" value="MPL94295.1"/>
    <property type="molecule type" value="Genomic_DNA"/>
</dbReference>
<dbReference type="CDD" id="cd04301">
    <property type="entry name" value="NAT_SF"/>
    <property type="match status" value="1"/>
</dbReference>
<dbReference type="Pfam" id="PF00583">
    <property type="entry name" value="Acetyltransf_1"/>
    <property type="match status" value="1"/>
</dbReference>
<evidence type="ECO:0000259" key="3">
    <source>
        <dbReference type="PROSITE" id="PS51186"/>
    </source>
</evidence>
<protein>
    <recommendedName>
        <fullName evidence="3">N-acetyltransferase domain-containing protein</fullName>
    </recommendedName>
</protein>
<dbReference type="PROSITE" id="PS51186">
    <property type="entry name" value="GNAT"/>
    <property type="match status" value="1"/>
</dbReference>
<comment type="caution">
    <text evidence="4">The sequence shown here is derived from an EMBL/GenBank/DDBJ whole genome shotgun (WGS) entry which is preliminary data.</text>
</comment>
<dbReference type="AlphaFoldDB" id="A0A644VSB0"/>
<gene>
    <name evidence="4" type="ORF">SDC9_40447</name>
</gene>
<keyword evidence="2" id="KW-0012">Acyltransferase</keyword>
<evidence type="ECO:0000256" key="2">
    <source>
        <dbReference type="ARBA" id="ARBA00023315"/>
    </source>
</evidence>
<sequence>MEINQLITVNNKVFSAFEKLLSQLSDNIKLTKENLSEVINSKDTYIFFAEEDGEIIGILTLITYLIPSGRKSWIEDVVVNNNIRGKGIGRKLVQHAIDHASAMGITKIDLTSSFERVVANELYQKMGFKKRDTNVYRLEIN</sequence>
<evidence type="ECO:0000256" key="1">
    <source>
        <dbReference type="ARBA" id="ARBA00022679"/>
    </source>
</evidence>